<dbReference type="Proteomes" id="UP001500929">
    <property type="component" value="Unassembled WGS sequence"/>
</dbReference>
<dbReference type="RefSeq" id="WP_259478544.1">
    <property type="nucleotide sequence ID" value="NZ_BAAAQY010000003.1"/>
</dbReference>
<dbReference type="PANTHER" id="PTHR32196:SF72">
    <property type="entry name" value="RIBOSE IMPORT PERMEASE PROTEIN RBSC"/>
    <property type="match status" value="1"/>
</dbReference>
<feature type="transmembrane region" description="Helical" evidence="7">
    <location>
        <begin position="102"/>
        <end position="123"/>
    </location>
</feature>
<dbReference type="EMBL" id="BAAAQY010000003">
    <property type="protein sequence ID" value="GAA2227941.1"/>
    <property type="molecule type" value="Genomic_DNA"/>
</dbReference>
<comment type="subcellular location">
    <subcellularLocation>
        <location evidence="1">Cell membrane</location>
        <topology evidence="1">Multi-pass membrane protein</topology>
    </subcellularLocation>
</comment>
<protein>
    <submittedName>
        <fullName evidence="8">ABC transporter permease</fullName>
    </submittedName>
</protein>
<feature type="transmembrane region" description="Helical" evidence="7">
    <location>
        <begin position="273"/>
        <end position="292"/>
    </location>
</feature>
<keyword evidence="9" id="KW-1185">Reference proteome</keyword>
<keyword evidence="2" id="KW-1003">Cell membrane</keyword>
<feature type="transmembrane region" description="Helical" evidence="7">
    <location>
        <begin position="298"/>
        <end position="316"/>
    </location>
</feature>
<proteinExistence type="predicted"/>
<comment type="caution">
    <text evidence="8">The sequence shown here is derived from an EMBL/GenBank/DDBJ whole genome shotgun (WGS) entry which is preliminary data.</text>
</comment>
<evidence type="ECO:0000313" key="9">
    <source>
        <dbReference type="Proteomes" id="UP001500929"/>
    </source>
</evidence>
<keyword evidence="4 7" id="KW-1133">Transmembrane helix</keyword>
<feature type="transmembrane region" description="Helical" evidence="7">
    <location>
        <begin position="216"/>
        <end position="236"/>
    </location>
</feature>
<feature type="transmembrane region" description="Helical" evidence="7">
    <location>
        <begin position="128"/>
        <end position="146"/>
    </location>
</feature>
<feature type="transmembrane region" description="Helical" evidence="7">
    <location>
        <begin position="76"/>
        <end position="96"/>
    </location>
</feature>
<dbReference type="Pfam" id="PF02653">
    <property type="entry name" value="BPD_transp_2"/>
    <property type="match status" value="1"/>
</dbReference>
<feature type="transmembrane region" description="Helical" evidence="7">
    <location>
        <begin position="166"/>
        <end position="186"/>
    </location>
</feature>
<gene>
    <name evidence="8" type="ORF">GCM10009851_10310</name>
</gene>
<evidence type="ECO:0000313" key="8">
    <source>
        <dbReference type="EMBL" id="GAA2227941.1"/>
    </source>
</evidence>
<sequence>MNALNATKTKTASRFTWPAWGWSLIGVLGVWLCIIAVGGGNPGGPVLQALSLAPYLVLVSIGQMLVISLGPGNIDVSVGAIVSMASYVSVAVGALAGPLAGLAAAVLAGVAAALLSVIAIMLLRVPPIIATLATSLVVASATLLLADANRAGADAALRGFVNARVFGIPVTAILVAVLTVLIALALKRTMYGLSVAAIGQSTLAARKAGLRVTSTIVTTYLLSGAFAGLAGGLLAAYISPSTVLGDSYLLDSIAVVVLGGTLIAGGRPVVAGLWTGAVFFVLLSSLLNLVGWNLGAQNVLKGLLVVVVIVISSRVTKTGRSTLSRFLSSLRREPAATPTPADTPALTKENTHA</sequence>
<name>A0ABN3DD81_9MICO</name>
<keyword evidence="3 7" id="KW-0812">Transmembrane</keyword>
<feature type="transmembrane region" description="Helical" evidence="7">
    <location>
        <begin position="46"/>
        <end position="69"/>
    </location>
</feature>
<accession>A0ABN3DD81</accession>
<evidence type="ECO:0000256" key="6">
    <source>
        <dbReference type="SAM" id="MobiDB-lite"/>
    </source>
</evidence>
<feature type="transmembrane region" description="Helical" evidence="7">
    <location>
        <begin position="20"/>
        <end position="40"/>
    </location>
</feature>
<feature type="region of interest" description="Disordered" evidence="6">
    <location>
        <begin position="334"/>
        <end position="353"/>
    </location>
</feature>
<evidence type="ECO:0000256" key="5">
    <source>
        <dbReference type="ARBA" id="ARBA00023136"/>
    </source>
</evidence>
<evidence type="ECO:0000256" key="4">
    <source>
        <dbReference type="ARBA" id="ARBA00022989"/>
    </source>
</evidence>
<evidence type="ECO:0000256" key="2">
    <source>
        <dbReference type="ARBA" id="ARBA00022475"/>
    </source>
</evidence>
<keyword evidence="5 7" id="KW-0472">Membrane</keyword>
<evidence type="ECO:0000256" key="3">
    <source>
        <dbReference type="ARBA" id="ARBA00022692"/>
    </source>
</evidence>
<evidence type="ECO:0000256" key="7">
    <source>
        <dbReference type="SAM" id="Phobius"/>
    </source>
</evidence>
<feature type="compositionally biased region" description="Low complexity" evidence="6">
    <location>
        <begin position="334"/>
        <end position="347"/>
    </location>
</feature>
<organism evidence="8 9">
    <name type="scientific">Herbiconiux moechotypicola</name>
    <dbReference type="NCBI Taxonomy" id="637393"/>
    <lineage>
        <taxon>Bacteria</taxon>
        <taxon>Bacillati</taxon>
        <taxon>Actinomycetota</taxon>
        <taxon>Actinomycetes</taxon>
        <taxon>Micrococcales</taxon>
        <taxon>Microbacteriaceae</taxon>
        <taxon>Herbiconiux</taxon>
    </lineage>
</organism>
<feature type="transmembrane region" description="Helical" evidence="7">
    <location>
        <begin position="248"/>
        <end position="266"/>
    </location>
</feature>
<evidence type="ECO:0000256" key="1">
    <source>
        <dbReference type="ARBA" id="ARBA00004651"/>
    </source>
</evidence>
<dbReference type="PANTHER" id="PTHR32196">
    <property type="entry name" value="ABC TRANSPORTER PERMEASE PROTEIN YPHD-RELATED-RELATED"/>
    <property type="match status" value="1"/>
</dbReference>
<reference evidence="8 9" key="1">
    <citation type="journal article" date="2019" name="Int. J. Syst. Evol. Microbiol.">
        <title>The Global Catalogue of Microorganisms (GCM) 10K type strain sequencing project: providing services to taxonomists for standard genome sequencing and annotation.</title>
        <authorList>
            <consortium name="The Broad Institute Genomics Platform"/>
            <consortium name="The Broad Institute Genome Sequencing Center for Infectious Disease"/>
            <person name="Wu L."/>
            <person name="Ma J."/>
        </authorList>
    </citation>
    <scope>NUCLEOTIDE SEQUENCE [LARGE SCALE GENOMIC DNA]</scope>
    <source>
        <strain evidence="8 9">JCM 16117</strain>
    </source>
</reference>
<dbReference type="InterPro" id="IPR001851">
    <property type="entry name" value="ABC_transp_permease"/>
</dbReference>